<organism evidence="13 14">
    <name type="scientific">Eubacterium cellulosolvens (strain ATCC 43171 / JCM 9499 / 6)</name>
    <name type="common">Cillobacterium cellulosolvens</name>
    <dbReference type="NCBI Taxonomy" id="633697"/>
    <lineage>
        <taxon>Bacteria</taxon>
        <taxon>Bacillati</taxon>
        <taxon>Bacillota</taxon>
        <taxon>Clostridia</taxon>
        <taxon>Eubacteriales</taxon>
        <taxon>Eubacteriaceae</taxon>
        <taxon>Eubacterium</taxon>
    </lineage>
</organism>
<evidence type="ECO:0000256" key="1">
    <source>
        <dbReference type="ARBA" id="ARBA00000085"/>
    </source>
</evidence>
<gene>
    <name evidence="13" type="ORF">EubceDRAFT1_2892</name>
</gene>
<evidence type="ECO:0000256" key="4">
    <source>
        <dbReference type="ARBA" id="ARBA00022475"/>
    </source>
</evidence>
<dbReference type="SMART" id="SM00387">
    <property type="entry name" value="HATPase_c"/>
    <property type="match status" value="1"/>
</dbReference>
<evidence type="ECO:0000256" key="11">
    <source>
        <dbReference type="SAM" id="Phobius"/>
    </source>
</evidence>
<dbReference type="InterPro" id="IPR036890">
    <property type="entry name" value="HATPase_C_sf"/>
</dbReference>
<dbReference type="Proteomes" id="UP000005753">
    <property type="component" value="Chromosome"/>
</dbReference>
<dbReference type="EMBL" id="CM001487">
    <property type="protein sequence ID" value="EIM58579.1"/>
    <property type="molecule type" value="Genomic_DNA"/>
</dbReference>
<evidence type="ECO:0000313" key="14">
    <source>
        <dbReference type="Proteomes" id="UP000005753"/>
    </source>
</evidence>
<dbReference type="OrthoDB" id="9780487at2"/>
<keyword evidence="10 11" id="KW-0472">Membrane</keyword>
<dbReference type="GO" id="GO:0005886">
    <property type="term" value="C:plasma membrane"/>
    <property type="evidence" value="ECO:0007669"/>
    <property type="project" value="UniProtKB-SubCell"/>
</dbReference>
<dbReference type="InterPro" id="IPR004358">
    <property type="entry name" value="Sig_transdc_His_kin-like_C"/>
</dbReference>
<sequence length="338" mass="39368">MTFRNYLKDHIALILMNGIILLMILIFLRAFRVEVSAVFVVVCLYVAAMILSLLWDFIRKKKFYDHLINSMQELDKKYLVSEMISSPGFYEGEIWTEVLADCDKSMAEQVAEYRRQNQLFREYIETWVHEAKIPIASMRLMCHNHPDLDARMIAQLKQLDDDINNVLFYARSENAQKDYIIKETSLKKVFHEVAMNNRVILQLMDAEIAARDLDILVMTDEKWLEFMLGQIISNSIKYCDAERKLKLEIWAEEISDKVMLHFRDNGIGIPASDLPRVFDKTFTGENGRKGAASTGMGLYIVRNLCDKLGHGINISSQESEYTEVTLTFSRNDFYKMRH</sequence>
<proteinExistence type="predicted"/>
<evidence type="ECO:0000256" key="10">
    <source>
        <dbReference type="ARBA" id="ARBA00023136"/>
    </source>
</evidence>
<dbReference type="Gene3D" id="3.30.565.10">
    <property type="entry name" value="Histidine kinase-like ATPase, C-terminal domain"/>
    <property type="match status" value="1"/>
</dbReference>
<dbReference type="GO" id="GO:0016036">
    <property type="term" value="P:cellular response to phosphate starvation"/>
    <property type="evidence" value="ECO:0007669"/>
    <property type="project" value="TreeGrafter"/>
</dbReference>
<keyword evidence="7 13" id="KW-0418">Kinase</keyword>
<keyword evidence="8 11" id="KW-1133">Transmembrane helix</keyword>
<dbReference type="InterPro" id="IPR005467">
    <property type="entry name" value="His_kinase_dom"/>
</dbReference>
<comment type="catalytic activity">
    <reaction evidence="1">
        <text>ATP + protein L-histidine = ADP + protein N-phospho-L-histidine.</text>
        <dbReference type="EC" id="2.7.13.3"/>
    </reaction>
</comment>
<dbReference type="Pfam" id="PF02518">
    <property type="entry name" value="HATPase_c"/>
    <property type="match status" value="1"/>
</dbReference>
<evidence type="ECO:0000256" key="7">
    <source>
        <dbReference type="ARBA" id="ARBA00022777"/>
    </source>
</evidence>
<dbReference type="PANTHER" id="PTHR45453">
    <property type="entry name" value="PHOSPHATE REGULON SENSOR PROTEIN PHOR"/>
    <property type="match status" value="1"/>
</dbReference>
<evidence type="ECO:0000256" key="8">
    <source>
        <dbReference type="ARBA" id="ARBA00022989"/>
    </source>
</evidence>
<evidence type="ECO:0000256" key="5">
    <source>
        <dbReference type="ARBA" id="ARBA00022679"/>
    </source>
</evidence>
<keyword evidence="6 11" id="KW-0812">Transmembrane</keyword>
<keyword evidence="5" id="KW-0808">Transferase</keyword>
<dbReference type="AlphaFoldDB" id="I5AXQ6"/>
<dbReference type="EC" id="2.7.13.3" evidence="3"/>
<dbReference type="SUPFAM" id="SSF55874">
    <property type="entry name" value="ATPase domain of HSP90 chaperone/DNA topoisomerase II/histidine kinase"/>
    <property type="match status" value="1"/>
</dbReference>
<reference evidence="13 14" key="1">
    <citation type="submission" date="2010-08" db="EMBL/GenBank/DDBJ databases">
        <authorList>
            <consortium name="US DOE Joint Genome Institute (JGI-PGF)"/>
            <person name="Lucas S."/>
            <person name="Copeland A."/>
            <person name="Lapidus A."/>
            <person name="Cheng J.-F."/>
            <person name="Bruce D."/>
            <person name="Goodwin L."/>
            <person name="Pitluck S."/>
            <person name="Land M.L."/>
            <person name="Hauser L."/>
            <person name="Chang Y.-J."/>
            <person name="Anderson I.J."/>
            <person name="Johnson E."/>
            <person name="Mulhopadhyay B."/>
            <person name="Kyrpides N."/>
            <person name="Woyke T.J."/>
        </authorList>
    </citation>
    <scope>NUCLEOTIDE SEQUENCE [LARGE SCALE GENOMIC DNA]</scope>
    <source>
        <strain evidence="13 14">6</strain>
    </source>
</reference>
<evidence type="ECO:0000259" key="12">
    <source>
        <dbReference type="PROSITE" id="PS50109"/>
    </source>
</evidence>
<dbReference type="GO" id="GO:0000155">
    <property type="term" value="F:phosphorelay sensor kinase activity"/>
    <property type="evidence" value="ECO:0007669"/>
    <property type="project" value="TreeGrafter"/>
</dbReference>
<feature type="domain" description="Histidine kinase" evidence="12">
    <location>
        <begin position="126"/>
        <end position="332"/>
    </location>
</feature>
<evidence type="ECO:0000256" key="9">
    <source>
        <dbReference type="ARBA" id="ARBA00023012"/>
    </source>
</evidence>
<feature type="transmembrane region" description="Helical" evidence="11">
    <location>
        <begin position="12"/>
        <end position="31"/>
    </location>
</feature>
<dbReference type="PRINTS" id="PR00344">
    <property type="entry name" value="BCTRLSENSOR"/>
</dbReference>
<evidence type="ECO:0000256" key="3">
    <source>
        <dbReference type="ARBA" id="ARBA00012438"/>
    </source>
</evidence>
<evidence type="ECO:0000256" key="6">
    <source>
        <dbReference type="ARBA" id="ARBA00022692"/>
    </source>
</evidence>
<dbReference type="InterPro" id="IPR003594">
    <property type="entry name" value="HATPase_dom"/>
</dbReference>
<evidence type="ECO:0000313" key="13">
    <source>
        <dbReference type="EMBL" id="EIM58579.1"/>
    </source>
</evidence>
<dbReference type="HOGENOM" id="CLU_000445_13_1_9"/>
<keyword evidence="4" id="KW-1003">Cell membrane</keyword>
<comment type="subcellular location">
    <subcellularLocation>
        <location evidence="2">Cell membrane</location>
        <topology evidence="2">Multi-pass membrane protein</topology>
    </subcellularLocation>
</comment>
<keyword evidence="9" id="KW-0902">Two-component regulatory system</keyword>
<dbReference type="InterPro" id="IPR050351">
    <property type="entry name" value="BphY/WalK/GraS-like"/>
</dbReference>
<dbReference type="STRING" id="633697.EubceDRAFT1_2892"/>
<feature type="transmembrane region" description="Helical" evidence="11">
    <location>
        <begin position="37"/>
        <end position="58"/>
    </location>
</feature>
<accession>I5AXQ6</accession>
<dbReference type="PROSITE" id="PS50109">
    <property type="entry name" value="HIS_KIN"/>
    <property type="match status" value="1"/>
</dbReference>
<evidence type="ECO:0000256" key="2">
    <source>
        <dbReference type="ARBA" id="ARBA00004651"/>
    </source>
</evidence>
<keyword evidence="14" id="KW-1185">Reference proteome</keyword>
<name>I5AXQ6_EUBC6</name>
<protein>
    <recommendedName>
        <fullName evidence="3">histidine kinase</fullName>
        <ecNumber evidence="3">2.7.13.3</ecNumber>
    </recommendedName>
</protein>
<dbReference type="PANTHER" id="PTHR45453:SF2">
    <property type="entry name" value="HISTIDINE KINASE"/>
    <property type="match status" value="1"/>
</dbReference>
<dbReference type="eggNOG" id="COG0642">
    <property type="taxonomic scope" value="Bacteria"/>
</dbReference>
<dbReference type="GO" id="GO:0004721">
    <property type="term" value="F:phosphoprotein phosphatase activity"/>
    <property type="evidence" value="ECO:0007669"/>
    <property type="project" value="TreeGrafter"/>
</dbReference>
<reference evidence="13 14" key="2">
    <citation type="submission" date="2012-02" db="EMBL/GenBank/DDBJ databases">
        <title>Improved High-Quality Draft sequence of Eubacterium cellulosolvens 6.</title>
        <authorList>
            <consortium name="US DOE Joint Genome Institute"/>
            <person name="Lucas S."/>
            <person name="Han J."/>
            <person name="Lapidus A."/>
            <person name="Cheng J.-F."/>
            <person name="Goodwin L."/>
            <person name="Pitluck S."/>
            <person name="Peters L."/>
            <person name="Mikhailova N."/>
            <person name="Gu W."/>
            <person name="Detter J.C."/>
            <person name="Han C."/>
            <person name="Tapia R."/>
            <person name="Land M."/>
            <person name="Hauser L."/>
            <person name="Kyrpides N."/>
            <person name="Ivanova N."/>
            <person name="Pagani I."/>
            <person name="Johnson E."/>
            <person name="Mukhopadhyay B."/>
            <person name="Anderson I."/>
            <person name="Woyke T."/>
        </authorList>
    </citation>
    <scope>NUCLEOTIDE SEQUENCE [LARGE SCALE GENOMIC DNA]</scope>
    <source>
        <strain evidence="13 14">6</strain>
    </source>
</reference>